<evidence type="ECO:0000259" key="1">
    <source>
        <dbReference type="Pfam" id="PF03184"/>
    </source>
</evidence>
<proteinExistence type="predicted"/>
<dbReference type="PANTHER" id="PTHR19303:SF73">
    <property type="entry name" value="PROTEIN PDC2"/>
    <property type="match status" value="1"/>
</dbReference>
<dbReference type="Pfam" id="PF03184">
    <property type="entry name" value="DDE_1"/>
    <property type="match status" value="1"/>
</dbReference>
<comment type="caution">
    <text evidence="2">The sequence shown here is derived from an EMBL/GenBank/DDBJ whole genome shotgun (WGS) entry which is preliminary data.</text>
</comment>
<dbReference type="InterPro" id="IPR004875">
    <property type="entry name" value="DDE_SF_endonuclease_dom"/>
</dbReference>
<gene>
    <name evidence="2" type="primary">Tigd4</name>
    <name evidence="2" type="ORF">T11_6015</name>
</gene>
<evidence type="ECO:0000313" key="3">
    <source>
        <dbReference type="Proteomes" id="UP000055024"/>
    </source>
</evidence>
<reference evidence="2 3" key="1">
    <citation type="submission" date="2015-01" db="EMBL/GenBank/DDBJ databases">
        <title>Evolution of Trichinella species and genotypes.</title>
        <authorList>
            <person name="Korhonen P.K."/>
            <person name="Edoardo P."/>
            <person name="Giuseppe L.R."/>
            <person name="Gasser R.B."/>
        </authorList>
    </citation>
    <scope>NUCLEOTIDE SEQUENCE [LARGE SCALE GENOMIC DNA]</scope>
    <source>
        <strain evidence="2">ISS1029</strain>
    </source>
</reference>
<dbReference type="GO" id="GO:0003677">
    <property type="term" value="F:DNA binding"/>
    <property type="evidence" value="ECO:0007669"/>
    <property type="project" value="TreeGrafter"/>
</dbReference>
<dbReference type="AlphaFoldDB" id="A0A0V1HKY5"/>
<organism evidence="2 3">
    <name type="scientific">Trichinella zimbabwensis</name>
    <dbReference type="NCBI Taxonomy" id="268475"/>
    <lineage>
        <taxon>Eukaryota</taxon>
        <taxon>Metazoa</taxon>
        <taxon>Ecdysozoa</taxon>
        <taxon>Nematoda</taxon>
        <taxon>Enoplea</taxon>
        <taxon>Dorylaimia</taxon>
        <taxon>Trichinellida</taxon>
        <taxon>Trichinellidae</taxon>
        <taxon>Trichinella</taxon>
    </lineage>
</organism>
<accession>A0A0V1HKY5</accession>
<feature type="domain" description="DDE-1" evidence="1">
    <location>
        <begin position="3"/>
        <end position="71"/>
    </location>
</feature>
<dbReference type="Proteomes" id="UP000055024">
    <property type="component" value="Unassembled WGS sequence"/>
</dbReference>
<evidence type="ECO:0000313" key="2">
    <source>
        <dbReference type="EMBL" id="KRZ11384.1"/>
    </source>
</evidence>
<dbReference type="EMBL" id="JYDP01000050">
    <property type="protein sequence ID" value="KRZ11384.1"/>
    <property type="molecule type" value="Genomic_DNA"/>
</dbReference>
<name>A0A0V1HKY5_9BILA</name>
<protein>
    <submittedName>
        <fullName evidence="2">Tigger transposable element-derived protein 4</fullName>
    </submittedName>
</protein>
<dbReference type="GO" id="GO:0005634">
    <property type="term" value="C:nucleus"/>
    <property type="evidence" value="ECO:0007669"/>
    <property type="project" value="TreeGrafter"/>
</dbReference>
<dbReference type="InterPro" id="IPR050863">
    <property type="entry name" value="CenT-Element_Derived"/>
</dbReference>
<keyword evidence="3" id="KW-1185">Reference proteome</keyword>
<sequence length="73" mass="8461">MDKTLAKQKRRIILFTDSAPCHKIRDDVLHNIEIHFLPANTSCDTQPLDQGVIRSFKAHYRACMVRKQLLAIE</sequence>
<dbReference type="PANTHER" id="PTHR19303">
    <property type="entry name" value="TRANSPOSON"/>
    <property type="match status" value="1"/>
</dbReference>
<dbReference type="OrthoDB" id="5916656at2759"/>